<sequence length="90" mass="10245">METLEREPGVSPDGRTVVFFLSSRGRDIECAITRDALEQHFWVQPGDSELRVLKAFTDGRKRIVAVAERKMLTHRGERVMLTAADFGVRK</sequence>
<proteinExistence type="predicted"/>
<dbReference type="InterPro" id="IPR009962">
    <property type="entry name" value="DUF1488"/>
</dbReference>
<dbReference type="RefSeq" id="WP_114814307.1">
    <property type="nucleotide sequence ID" value="NZ_CP139965.1"/>
</dbReference>
<organism evidence="1 2">
    <name type="scientific">Paraburkholderia kururiensis</name>
    <dbReference type="NCBI Taxonomy" id="984307"/>
    <lineage>
        <taxon>Bacteria</taxon>
        <taxon>Pseudomonadati</taxon>
        <taxon>Pseudomonadota</taxon>
        <taxon>Betaproteobacteria</taxon>
        <taxon>Burkholderiales</taxon>
        <taxon>Burkholderiaceae</taxon>
        <taxon>Paraburkholderia</taxon>
    </lineage>
</organism>
<gene>
    <name evidence="1" type="ORF">U0042_25455</name>
</gene>
<accession>A0ABZ0WJ32</accession>
<evidence type="ECO:0000313" key="1">
    <source>
        <dbReference type="EMBL" id="WQD77364.1"/>
    </source>
</evidence>
<protein>
    <submittedName>
        <fullName evidence="1">DUF1488 family protein</fullName>
    </submittedName>
</protein>
<dbReference type="Gene3D" id="3.30.160.140">
    <property type="entry name" value="Shew3726-like"/>
    <property type="match status" value="1"/>
</dbReference>
<keyword evidence="2" id="KW-1185">Reference proteome</keyword>
<dbReference type="SUPFAM" id="SSF160272">
    <property type="entry name" value="Shew3726-like"/>
    <property type="match status" value="1"/>
</dbReference>
<dbReference type="Pfam" id="PF07369">
    <property type="entry name" value="DUF1488"/>
    <property type="match status" value="1"/>
</dbReference>
<dbReference type="Proteomes" id="UP001325479">
    <property type="component" value="Chromosome"/>
</dbReference>
<name>A0ABZ0WJ32_9BURK</name>
<dbReference type="InterPro" id="IPR036692">
    <property type="entry name" value="Shew3726-like_sf"/>
</dbReference>
<dbReference type="EMBL" id="CP139965">
    <property type="protein sequence ID" value="WQD77364.1"/>
    <property type="molecule type" value="Genomic_DNA"/>
</dbReference>
<evidence type="ECO:0000313" key="2">
    <source>
        <dbReference type="Proteomes" id="UP001325479"/>
    </source>
</evidence>
<reference evidence="1 2" key="1">
    <citation type="submission" date="2023-12" db="EMBL/GenBank/DDBJ databases">
        <title>Genome sequencing and assembly of bacterial species from a model synthetic community.</title>
        <authorList>
            <person name="Hogle S.L."/>
        </authorList>
    </citation>
    <scope>NUCLEOTIDE SEQUENCE [LARGE SCALE GENOMIC DNA]</scope>
    <source>
        <strain evidence="1 2">HAMBI 2494</strain>
    </source>
</reference>